<evidence type="ECO:0008006" key="4">
    <source>
        <dbReference type="Google" id="ProtNLM"/>
    </source>
</evidence>
<evidence type="ECO:0000313" key="2">
    <source>
        <dbReference type="EMBL" id="MBM7037993.1"/>
    </source>
</evidence>
<accession>A0ABS2HKI5</accession>
<feature type="chain" id="PRO_5047052787" description="DUF3187 family protein" evidence="1">
    <location>
        <begin position="20"/>
        <end position="267"/>
    </location>
</feature>
<feature type="signal peptide" evidence="1">
    <location>
        <begin position="1"/>
        <end position="19"/>
    </location>
</feature>
<reference evidence="2 3" key="1">
    <citation type="submission" date="2021-02" db="EMBL/GenBank/DDBJ databases">
        <authorList>
            <person name="Park J.-S."/>
        </authorList>
    </citation>
    <scope>NUCLEOTIDE SEQUENCE [LARGE SCALE GENOMIC DNA]</scope>
    <source>
        <strain evidence="2 3">188UL20-2</strain>
    </source>
</reference>
<evidence type="ECO:0000313" key="3">
    <source>
        <dbReference type="Proteomes" id="UP000809621"/>
    </source>
</evidence>
<comment type="caution">
    <text evidence="2">The sequence shown here is derived from an EMBL/GenBank/DDBJ whole genome shotgun (WGS) entry which is preliminary data.</text>
</comment>
<sequence length="267" mass="29680">MRSLIAATGLLCLSLPAMAEVETEKFKLDLGGYLVAHHSTQLFFTSQYLAGVNLDLQDDFGMETQTRSIRLDGHYRFNPKHKMEFSYYRLHTGSSKVTDRDIDFLDVTFSAGARIDSYLKMDIYKLNYAYSFYHTDKVELSTGIGLHMIKTASGVSGDFTADGEYVVGGTESINFLAPLPVLGFKMIYSATDKINVIGALDYFGLDIKDFSGYFTDLRIASEYAVLDNFSVGAGLNFTVLDLAVKKEGKLKVSQGVSGAMVYLSYRY</sequence>
<dbReference type="Proteomes" id="UP000809621">
    <property type="component" value="Unassembled WGS sequence"/>
</dbReference>
<keyword evidence="1" id="KW-0732">Signal</keyword>
<organism evidence="2 3">
    <name type="scientific">Vibrio ulleungensis</name>
    <dbReference type="NCBI Taxonomy" id="2807619"/>
    <lineage>
        <taxon>Bacteria</taxon>
        <taxon>Pseudomonadati</taxon>
        <taxon>Pseudomonadota</taxon>
        <taxon>Gammaproteobacteria</taxon>
        <taxon>Vibrionales</taxon>
        <taxon>Vibrionaceae</taxon>
        <taxon>Vibrio</taxon>
    </lineage>
</organism>
<dbReference type="RefSeq" id="WP_205159480.1">
    <property type="nucleotide sequence ID" value="NZ_JAFEUM010000007.1"/>
</dbReference>
<protein>
    <recommendedName>
        <fullName evidence="4">DUF3187 family protein</fullName>
    </recommendedName>
</protein>
<gene>
    <name evidence="2" type="ORF">JQC93_16485</name>
</gene>
<proteinExistence type="predicted"/>
<name>A0ABS2HKI5_9VIBR</name>
<evidence type="ECO:0000256" key="1">
    <source>
        <dbReference type="SAM" id="SignalP"/>
    </source>
</evidence>
<keyword evidence="3" id="KW-1185">Reference proteome</keyword>
<dbReference type="EMBL" id="JAFEUM010000007">
    <property type="protein sequence ID" value="MBM7037993.1"/>
    <property type="molecule type" value="Genomic_DNA"/>
</dbReference>